<dbReference type="RefSeq" id="XP_001320908.1">
    <property type="nucleotide sequence ID" value="XM_001320873.1"/>
</dbReference>
<evidence type="ECO:0000256" key="1">
    <source>
        <dbReference type="ARBA" id="ARBA00005615"/>
    </source>
</evidence>
<dbReference type="GO" id="GO:0005991">
    <property type="term" value="P:trehalose metabolic process"/>
    <property type="evidence" value="ECO:0007669"/>
    <property type="project" value="InterPro"/>
</dbReference>
<keyword evidence="4" id="KW-1185">Reference proteome</keyword>
<dbReference type="PANTHER" id="PTHR23403">
    <property type="entry name" value="TREHALASE"/>
    <property type="match status" value="1"/>
</dbReference>
<dbReference type="InterPro" id="IPR001661">
    <property type="entry name" value="Glyco_hydro_37"/>
</dbReference>
<dbReference type="InterPro" id="IPR008928">
    <property type="entry name" value="6-hairpin_glycosidase_sf"/>
</dbReference>
<proteinExistence type="inferred from homology"/>
<dbReference type="AlphaFoldDB" id="A2EF75"/>
<reference evidence="3" key="2">
    <citation type="journal article" date="2007" name="Science">
        <title>Draft genome sequence of the sexually transmitted pathogen Trichomonas vaginalis.</title>
        <authorList>
            <person name="Carlton J.M."/>
            <person name="Hirt R.P."/>
            <person name="Silva J.C."/>
            <person name="Delcher A.L."/>
            <person name="Schatz M."/>
            <person name="Zhao Q."/>
            <person name="Wortman J.R."/>
            <person name="Bidwell S.L."/>
            <person name="Alsmark U.C.M."/>
            <person name="Besteiro S."/>
            <person name="Sicheritz-Ponten T."/>
            <person name="Noel C.J."/>
            <person name="Dacks J.B."/>
            <person name="Foster P.G."/>
            <person name="Simillion C."/>
            <person name="Van de Peer Y."/>
            <person name="Miranda-Saavedra D."/>
            <person name="Barton G.J."/>
            <person name="Westrop G.D."/>
            <person name="Mueller S."/>
            <person name="Dessi D."/>
            <person name="Fiori P.L."/>
            <person name="Ren Q."/>
            <person name="Paulsen I."/>
            <person name="Zhang H."/>
            <person name="Bastida-Corcuera F.D."/>
            <person name="Simoes-Barbosa A."/>
            <person name="Brown M.T."/>
            <person name="Hayes R.D."/>
            <person name="Mukherjee M."/>
            <person name="Okumura C.Y."/>
            <person name="Schneider R."/>
            <person name="Smith A.J."/>
            <person name="Vanacova S."/>
            <person name="Villalvazo M."/>
            <person name="Haas B.J."/>
            <person name="Pertea M."/>
            <person name="Feldblyum T.V."/>
            <person name="Utterback T.R."/>
            <person name="Shu C.L."/>
            <person name="Osoegawa K."/>
            <person name="de Jong P.J."/>
            <person name="Hrdy I."/>
            <person name="Horvathova L."/>
            <person name="Zubacova Z."/>
            <person name="Dolezal P."/>
            <person name="Malik S.B."/>
            <person name="Logsdon J.M. Jr."/>
            <person name="Henze K."/>
            <person name="Gupta A."/>
            <person name="Wang C.C."/>
            <person name="Dunne R.L."/>
            <person name="Upcroft J.A."/>
            <person name="Upcroft P."/>
            <person name="White O."/>
            <person name="Salzberg S.L."/>
            <person name="Tang P."/>
            <person name="Chiu C.-H."/>
            <person name="Lee Y.-S."/>
            <person name="Embley T.M."/>
            <person name="Coombs G.H."/>
            <person name="Mottram J.C."/>
            <person name="Tachezy J."/>
            <person name="Fraser-Liggett C.M."/>
            <person name="Johnson P.J."/>
        </authorList>
    </citation>
    <scope>NUCLEOTIDE SEQUENCE [LARGE SCALE GENOMIC DNA]</scope>
    <source>
        <strain evidence="3">G3</strain>
    </source>
</reference>
<dbReference type="EC" id="3.2.1.28" evidence="2"/>
<evidence type="ECO:0000313" key="4">
    <source>
        <dbReference type="Proteomes" id="UP000001542"/>
    </source>
</evidence>
<evidence type="ECO:0000256" key="2">
    <source>
        <dbReference type="RuleBase" id="RU361180"/>
    </source>
</evidence>
<dbReference type="Pfam" id="PF01204">
    <property type="entry name" value="Trehalase"/>
    <property type="match status" value="1"/>
</dbReference>
<organism evidence="3 4">
    <name type="scientific">Trichomonas vaginalis (strain ATCC PRA-98 / G3)</name>
    <dbReference type="NCBI Taxonomy" id="412133"/>
    <lineage>
        <taxon>Eukaryota</taxon>
        <taxon>Metamonada</taxon>
        <taxon>Parabasalia</taxon>
        <taxon>Trichomonadida</taxon>
        <taxon>Trichomonadidae</taxon>
        <taxon>Trichomonas</taxon>
    </lineage>
</organism>
<dbReference type="KEGG" id="tva:4766590"/>
<dbReference type="InParanoid" id="A2EF75"/>
<dbReference type="Gene3D" id="1.50.10.10">
    <property type="match status" value="1"/>
</dbReference>
<dbReference type="EMBL" id="DS113373">
    <property type="protein sequence ID" value="EAY08685.1"/>
    <property type="molecule type" value="Genomic_DNA"/>
</dbReference>
<dbReference type="PRINTS" id="PR00744">
    <property type="entry name" value="GLHYDRLASE37"/>
</dbReference>
<dbReference type="VEuPathDB" id="TrichDB:TVAGG3_1030270"/>
<dbReference type="InterPro" id="IPR012341">
    <property type="entry name" value="6hp_glycosidase-like_sf"/>
</dbReference>
<dbReference type="GO" id="GO:0004555">
    <property type="term" value="F:alpha,alpha-trehalase activity"/>
    <property type="evidence" value="ECO:0007669"/>
    <property type="project" value="UniProtKB-EC"/>
</dbReference>
<reference evidence="3" key="1">
    <citation type="submission" date="2006-10" db="EMBL/GenBank/DDBJ databases">
        <authorList>
            <person name="Amadeo P."/>
            <person name="Zhao Q."/>
            <person name="Wortman J."/>
            <person name="Fraser-Liggett C."/>
            <person name="Carlton J."/>
        </authorList>
    </citation>
    <scope>NUCLEOTIDE SEQUENCE</scope>
    <source>
        <strain evidence="3">G3</strain>
    </source>
</reference>
<dbReference type="PANTHER" id="PTHR23403:SF1">
    <property type="entry name" value="TREHALASE"/>
    <property type="match status" value="1"/>
</dbReference>
<comment type="catalytic activity">
    <reaction evidence="2">
        <text>alpha,alpha-trehalose + H2O = alpha-D-glucose + beta-D-glucose</text>
        <dbReference type="Rhea" id="RHEA:32675"/>
        <dbReference type="ChEBI" id="CHEBI:15377"/>
        <dbReference type="ChEBI" id="CHEBI:15903"/>
        <dbReference type="ChEBI" id="CHEBI:16551"/>
        <dbReference type="ChEBI" id="CHEBI:17925"/>
        <dbReference type="EC" id="3.2.1.28"/>
    </reaction>
</comment>
<dbReference type="STRING" id="5722.A2EF75"/>
<comment type="similarity">
    <text evidence="1 2">Belongs to the glycosyl hydrolase 37 family.</text>
</comment>
<accession>A2EF75</accession>
<sequence length="112" mass="13307">MLGMMIDQEFQLAENLVKCFAKVIDEVGFIPNGSRTYYLGRSQPPFFSFMVELLATKYPDSLQKFLPQLEKEYKFWMETEGKTVTMKDGEVLNRYFDKFSTPREEMYRNDLE</sequence>
<dbReference type="eggNOG" id="KOG0602">
    <property type="taxonomic scope" value="Eukaryota"/>
</dbReference>
<protein>
    <recommendedName>
        <fullName evidence="2">Trehalase</fullName>
        <ecNumber evidence="2">3.2.1.28</ecNumber>
    </recommendedName>
    <alternativeName>
        <fullName evidence="2">Alpha-trehalose glucohydrolase</fullName>
    </alternativeName>
</protein>
<keyword evidence="2" id="KW-0378">Hydrolase</keyword>
<dbReference type="Proteomes" id="UP000001542">
    <property type="component" value="Unassembled WGS sequence"/>
</dbReference>
<evidence type="ECO:0000313" key="3">
    <source>
        <dbReference type="EMBL" id="EAY08685.1"/>
    </source>
</evidence>
<name>A2EF75_TRIV3</name>
<keyword evidence="2" id="KW-0326">Glycosidase</keyword>
<gene>
    <name evidence="3" type="ORF">TVAG_079430</name>
</gene>
<dbReference type="OrthoDB" id="3542292at2759"/>
<dbReference type="SUPFAM" id="SSF48208">
    <property type="entry name" value="Six-hairpin glycosidases"/>
    <property type="match status" value="1"/>
</dbReference>